<sequence length="97" mass="11082">MDKHQLVIRKKTGLASRLRRAILLILLWLFAIYVIGINLCFIFGVYTDSLVVNYSLFNLSLHVYKLFGILIVVIGALISLYGVVHIRNLKRKAADHD</sequence>
<keyword evidence="1" id="KW-0472">Membrane</keyword>
<dbReference type="Proteomes" id="UP000051160">
    <property type="component" value="Unassembled WGS sequence"/>
</dbReference>
<evidence type="ECO:0000313" key="2">
    <source>
        <dbReference type="EMBL" id="KRK97851.1"/>
    </source>
</evidence>
<dbReference type="OrthoDB" id="2300810at2"/>
<gene>
    <name evidence="2" type="ORF">FD04_GL000823</name>
</gene>
<dbReference type="AlphaFoldDB" id="A0A0R1LPU3"/>
<feature type="transmembrane region" description="Helical" evidence="1">
    <location>
        <begin position="21"/>
        <end position="46"/>
    </location>
</feature>
<keyword evidence="1" id="KW-1133">Transmembrane helix</keyword>
<reference evidence="2 3" key="1">
    <citation type="journal article" date="2015" name="Genome Announc.">
        <title>Expanding the biotechnology potential of lactobacilli through comparative genomics of 213 strains and associated genera.</title>
        <authorList>
            <person name="Sun Z."/>
            <person name="Harris H.M."/>
            <person name="McCann A."/>
            <person name="Guo C."/>
            <person name="Argimon S."/>
            <person name="Zhang W."/>
            <person name="Yang X."/>
            <person name="Jeffery I.B."/>
            <person name="Cooney J.C."/>
            <person name="Kagawa T.F."/>
            <person name="Liu W."/>
            <person name="Song Y."/>
            <person name="Salvetti E."/>
            <person name="Wrobel A."/>
            <person name="Rasinkangas P."/>
            <person name="Parkhill J."/>
            <person name="Rea M.C."/>
            <person name="O'Sullivan O."/>
            <person name="Ritari J."/>
            <person name="Douillard F.P."/>
            <person name="Paul Ross R."/>
            <person name="Yang R."/>
            <person name="Briner A.E."/>
            <person name="Felis G.E."/>
            <person name="de Vos W.M."/>
            <person name="Barrangou R."/>
            <person name="Klaenhammer T.R."/>
            <person name="Caufield P.W."/>
            <person name="Cui Y."/>
            <person name="Zhang H."/>
            <person name="O'Toole P.W."/>
        </authorList>
    </citation>
    <scope>NUCLEOTIDE SEQUENCE [LARGE SCALE GENOMIC DNA]</scope>
    <source>
        <strain evidence="2 3">DSM 19909</strain>
    </source>
</reference>
<keyword evidence="1" id="KW-0812">Transmembrane</keyword>
<feature type="transmembrane region" description="Helical" evidence="1">
    <location>
        <begin position="66"/>
        <end position="84"/>
    </location>
</feature>
<evidence type="ECO:0000313" key="3">
    <source>
        <dbReference type="Proteomes" id="UP000051160"/>
    </source>
</evidence>
<keyword evidence="3" id="KW-1185">Reference proteome</keyword>
<dbReference type="PATRIC" id="fig|1423776.4.peg.830"/>
<dbReference type="STRING" id="1423776.FD04_GL000823"/>
<organism evidence="2 3">
    <name type="scientific">Secundilactobacillus odoratitofui DSM 19909 = JCM 15043</name>
    <dbReference type="NCBI Taxonomy" id="1423776"/>
    <lineage>
        <taxon>Bacteria</taxon>
        <taxon>Bacillati</taxon>
        <taxon>Bacillota</taxon>
        <taxon>Bacilli</taxon>
        <taxon>Lactobacillales</taxon>
        <taxon>Lactobacillaceae</taxon>
        <taxon>Secundilactobacillus</taxon>
    </lineage>
</organism>
<dbReference type="EMBL" id="AZEE01000028">
    <property type="protein sequence ID" value="KRK97851.1"/>
    <property type="molecule type" value="Genomic_DNA"/>
</dbReference>
<dbReference type="RefSeq" id="WP_054699847.1">
    <property type="nucleotide sequence ID" value="NZ_AZEE01000028.1"/>
</dbReference>
<name>A0A0R1LPU3_9LACO</name>
<evidence type="ECO:0000256" key="1">
    <source>
        <dbReference type="SAM" id="Phobius"/>
    </source>
</evidence>
<proteinExistence type="predicted"/>
<accession>A0A0R1LPU3</accession>
<protein>
    <submittedName>
        <fullName evidence="2">Uncharacterized protein</fullName>
    </submittedName>
</protein>
<comment type="caution">
    <text evidence="2">The sequence shown here is derived from an EMBL/GenBank/DDBJ whole genome shotgun (WGS) entry which is preliminary data.</text>
</comment>